<proteinExistence type="predicted"/>
<dbReference type="EnsemblPlants" id="EMT07988">
    <property type="protein sequence ID" value="EMT07988"/>
    <property type="gene ID" value="F775_20846"/>
</dbReference>
<evidence type="ECO:0008006" key="2">
    <source>
        <dbReference type="Google" id="ProtNLM"/>
    </source>
</evidence>
<organism evidence="1">
    <name type="scientific">Aegilops tauschii</name>
    <name type="common">Tausch's goatgrass</name>
    <name type="synonym">Aegilops squarrosa</name>
    <dbReference type="NCBI Taxonomy" id="37682"/>
    <lineage>
        <taxon>Eukaryota</taxon>
        <taxon>Viridiplantae</taxon>
        <taxon>Streptophyta</taxon>
        <taxon>Embryophyta</taxon>
        <taxon>Tracheophyta</taxon>
        <taxon>Spermatophyta</taxon>
        <taxon>Magnoliopsida</taxon>
        <taxon>Liliopsida</taxon>
        <taxon>Poales</taxon>
        <taxon>Poaceae</taxon>
        <taxon>BOP clade</taxon>
        <taxon>Pooideae</taxon>
        <taxon>Triticodae</taxon>
        <taxon>Triticeae</taxon>
        <taxon>Triticinae</taxon>
        <taxon>Aegilops</taxon>
    </lineage>
</organism>
<name>M8BYF4_AEGTA</name>
<evidence type="ECO:0000313" key="1">
    <source>
        <dbReference type="EnsemblPlants" id="EMT07988"/>
    </source>
</evidence>
<protein>
    <recommendedName>
        <fullName evidence="2">DUF1618 domain-containing protein</fullName>
    </recommendedName>
</protein>
<dbReference type="ExpressionAtlas" id="M8BYF4">
    <property type="expression patterns" value="baseline"/>
</dbReference>
<dbReference type="PANTHER" id="PTHR33085:SF135">
    <property type="entry name" value="OS02G0146900 PROTEIN"/>
    <property type="match status" value="1"/>
</dbReference>
<dbReference type="Pfam" id="PF07893">
    <property type="entry name" value="DUF1668"/>
    <property type="match status" value="1"/>
</dbReference>
<reference evidence="1" key="1">
    <citation type="submission" date="2015-06" db="UniProtKB">
        <authorList>
            <consortium name="EnsemblPlants"/>
        </authorList>
    </citation>
    <scope>IDENTIFICATION</scope>
</reference>
<accession>M8BYF4</accession>
<dbReference type="InterPro" id="IPR012871">
    <property type="entry name" value="DUF1668_ORYSA"/>
</dbReference>
<sequence>MSRARAFLYMVINHHRPPKPRCHRRFCGEQQKDCVYSLHRIDPSTLFHGEDEPQATAPVKTCLPPSITTFDNPARGFAPRATEFMLFGRGRDKILAVPRTEPQDHMPVLYDDASQTTRKLPSTREEKLSPLWLAIHDDLYIMEKAPPKSGDKVLSFKYSVEALVQARHSLDWAWHLLPPPPYEPSRDIFINDVPNTAAVVGDSNIWVSSKGQGTFSLGTETRAWSKVADSELPFQGQVHYAPQHGLWYGFSARDEGVLCAADLGSLASTGQQPPPPLASHELDMGIMAPEGRSELGGYSCLVHLGGGRFSVAKYYSNVAMLIGVEVERCSEVLRLIKHKSCIYPLRGNSFECLL</sequence>
<dbReference type="PANTHER" id="PTHR33085">
    <property type="entry name" value="OS12G0113100 PROTEIN-RELATED"/>
    <property type="match status" value="1"/>
</dbReference>
<dbReference type="AlphaFoldDB" id="M8BYF4"/>